<dbReference type="CDD" id="cd06261">
    <property type="entry name" value="TM_PBP2"/>
    <property type="match status" value="1"/>
</dbReference>
<sequence>MTATIASTPAGRTSVAADRLDGSTGRRRRGRPRHPSKGKAPLQRGNALVYFVALVVIALMLAPVAYIIVGGFRTNSQITVDPAGLPNPWNLQNYIDVITGGVFWNQVLNSTIAAVVTTFGVVALGLMASYVIARYEFRGRGVLYSVFAAGLMFPMTVAITPLYIVVKSIGLMNSLGGVILPQIAFALPTTIIILVPFLRAIPREIEEAAFIDGCSRLGFFWRMVVRLAMPGVITVGILAFIASWNSYLLPLFILNNEAGFTLPLGVQAFSSQYSVDTAKVLAFTSLSMIPALVFFSLFERRIVGGLTGAVKG</sequence>
<feature type="transmembrane region" description="Helical" evidence="7">
    <location>
        <begin position="280"/>
        <end position="298"/>
    </location>
</feature>
<keyword evidence="11" id="KW-1185">Reference proteome</keyword>
<evidence type="ECO:0000313" key="11">
    <source>
        <dbReference type="Proteomes" id="UP001165586"/>
    </source>
</evidence>
<feature type="compositionally biased region" description="Basic residues" evidence="8">
    <location>
        <begin position="25"/>
        <end position="37"/>
    </location>
</feature>
<feature type="region of interest" description="Disordered" evidence="8">
    <location>
        <begin position="1"/>
        <end position="41"/>
    </location>
</feature>
<evidence type="ECO:0000256" key="2">
    <source>
        <dbReference type="ARBA" id="ARBA00022448"/>
    </source>
</evidence>
<dbReference type="Pfam" id="PF00528">
    <property type="entry name" value="BPD_transp_1"/>
    <property type="match status" value="1"/>
</dbReference>
<evidence type="ECO:0000256" key="8">
    <source>
        <dbReference type="SAM" id="MobiDB-lite"/>
    </source>
</evidence>
<feature type="transmembrane region" description="Helical" evidence="7">
    <location>
        <begin position="219"/>
        <end position="242"/>
    </location>
</feature>
<feature type="domain" description="ABC transmembrane type-1" evidence="9">
    <location>
        <begin position="107"/>
        <end position="298"/>
    </location>
</feature>
<evidence type="ECO:0000256" key="1">
    <source>
        <dbReference type="ARBA" id="ARBA00004651"/>
    </source>
</evidence>
<evidence type="ECO:0000256" key="5">
    <source>
        <dbReference type="ARBA" id="ARBA00022989"/>
    </source>
</evidence>
<keyword evidence="5 7" id="KW-1133">Transmembrane helix</keyword>
<keyword evidence="6 7" id="KW-0472">Membrane</keyword>
<evidence type="ECO:0000259" key="9">
    <source>
        <dbReference type="PROSITE" id="PS50928"/>
    </source>
</evidence>
<keyword evidence="3" id="KW-1003">Cell membrane</keyword>
<evidence type="ECO:0000313" key="10">
    <source>
        <dbReference type="EMBL" id="MCS5734077.1"/>
    </source>
</evidence>
<dbReference type="InterPro" id="IPR000515">
    <property type="entry name" value="MetI-like"/>
</dbReference>
<comment type="similarity">
    <text evidence="7">Belongs to the binding-protein-dependent transport system permease family.</text>
</comment>
<evidence type="ECO:0000256" key="3">
    <source>
        <dbReference type="ARBA" id="ARBA00022475"/>
    </source>
</evidence>
<dbReference type="RefSeq" id="WP_259538923.1">
    <property type="nucleotide sequence ID" value="NZ_JANLCJ010000003.1"/>
</dbReference>
<feature type="transmembrane region" description="Helical" evidence="7">
    <location>
        <begin position="142"/>
        <end position="166"/>
    </location>
</feature>
<dbReference type="PROSITE" id="PS50928">
    <property type="entry name" value="ABC_TM1"/>
    <property type="match status" value="1"/>
</dbReference>
<protein>
    <submittedName>
        <fullName evidence="10">Carbohydrate ABC transporter permease</fullName>
    </submittedName>
</protein>
<reference evidence="10" key="1">
    <citation type="submission" date="2022-08" db="EMBL/GenBank/DDBJ databases">
        <authorList>
            <person name="Deng Y."/>
            <person name="Han X.-F."/>
            <person name="Zhang Y.-Q."/>
        </authorList>
    </citation>
    <scope>NUCLEOTIDE SEQUENCE</scope>
    <source>
        <strain evidence="10">CPCC 203386</strain>
    </source>
</reference>
<gene>
    <name evidence="10" type="ORF">N1032_10045</name>
</gene>
<dbReference type="SUPFAM" id="SSF161098">
    <property type="entry name" value="MetI-like"/>
    <property type="match status" value="1"/>
</dbReference>
<dbReference type="EMBL" id="JANLCJ010000003">
    <property type="protein sequence ID" value="MCS5734077.1"/>
    <property type="molecule type" value="Genomic_DNA"/>
</dbReference>
<dbReference type="Proteomes" id="UP001165586">
    <property type="component" value="Unassembled WGS sequence"/>
</dbReference>
<accession>A0ABT2H2E5</accession>
<evidence type="ECO:0000256" key="4">
    <source>
        <dbReference type="ARBA" id="ARBA00022692"/>
    </source>
</evidence>
<feature type="transmembrane region" description="Helical" evidence="7">
    <location>
        <begin position="47"/>
        <end position="69"/>
    </location>
</feature>
<comment type="caution">
    <text evidence="10">The sequence shown here is derived from an EMBL/GenBank/DDBJ whole genome shotgun (WGS) entry which is preliminary data.</text>
</comment>
<feature type="transmembrane region" description="Helical" evidence="7">
    <location>
        <begin position="178"/>
        <end position="198"/>
    </location>
</feature>
<dbReference type="PANTHER" id="PTHR43744">
    <property type="entry name" value="ABC TRANSPORTER PERMEASE PROTEIN MG189-RELATED-RELATED"/>
    <property type="match status" value="1"/>
</dbReference>
<evidence type="ECO:0000256" key="6">
    <source>
        <dbReference type="ARBA" id="ARBA00023136"/>
    </source>
</evidence>
<name>A0ABT2H2E5_9MICO</name>
<comment type="subcellular location">
    <subcellularLocation>
        <location evidence="1 7">Cell membrane</location>
        <topology evidence="1 7">Multi-pass membrane protein</topology>
    </subcellularLocation>
</comment>
<feature type="compositionally biased region" description="Polar residues" evidence="8">
    <location>
        <begin position="1"/>
        <end position="11"/>
    </location>
</feature>
<organism evidence="10 11">
    <name type="scientific">Herbiconiux daphne</name>
    <dbReference type="NCBI Taxonomy" id="2970914"/>
    <lineage>
        <taxon>Bacteria</taxon>
        <taxon>Bacillati</taxon>
        <taxon>Actinomycetota</taxon>
        <taxon>Actinomycetes</taxon>
        <taxon>Micrococcales</taxon>
        <taxon>Microbacteriaceae</taxon>
        <taxon>Herbiconiux</taxon>
    </lineage>
</organism>
<dbReference type="Gene3D" id="1.10.3720.10">
    <property type="entry name" value="MetI-like"/>
    <property type="match status" value="1"/>
</dbReference>
<feature type="transmembrane region" description="Helical" evidence="7">
    <location>
        <begin position="112"/>
        <end position="133"/>
    </location>
</feature>
<dbReference type="PANTHER" id="PTHR43744:SF12">
    <property type="entry name" value="ABC TRANSPORTER PERMEASE PROTEIN MG189-RELATED"/>
    <property type="match status" value="1"/>
</dbReference>
<keyword evidence="2 7" id="KW-0813">Transport</keyword>
<dbReference type="InterPro" id="IPR035906">
    <property type="entry name" value="MetI-like_sf"/>
</dbReference>
<evidence type="ECO:0000256" key="7">
    <source>
        <dbReference type="RuleBase" id="RU363032"/>
    </source>
</evidence>
<keyword evidence="4 7" id="KW-0812">Transmembrane</keyword>
<proteinExistence type="inferred from homology"/>